<feature type="compositionally biased region" description="Basic and acidic residues" evidence="9">
    <location>
        <begin position="613"/>
        <end position="641"/>
    </location>
</feature>
<dbReference type="SMART" id="SM00543">
    <property type="entry name" value="MIF4G"/>
    <property type="match status" value="1"/>
</dbReference>
<evidence type="ECO:0000256" key="7">
    <source>
        <dbReference type="ARBA" id="ARBA00067320"/>
    </source>
</evidence>
<dbReference type="FunFam" id="1.25.40.180:FF:000034">
    <property type="entry name" value="Eukaryotic translation initiation factor 4G"/>
    <property type="match status" value="1"/>
</dbReference>
<evidence type="ECO:0000313" key="13">
    <source>
        <dbReference type="RefSeq" id="XP_029123293.1"/>
    </source>
</evidence>
<feature type="compositionally biased region" description="Low complexity" evidence="9">
    <location>
        <begin position="1542"/>
        <end position="1562"/>
    </location>
</feature>
<dbReference type="Gene3D" id="1.25.40.180">
    <property type="match status" value="2"/>
</dbReference>
<feature type="compositionally biased region" description="Polar residues" evidence="9">
    <location>
        <begin position="1570"/>
        <end position="1584"/>
    </location>
</feature>
<dbReference type="GO" id="GO:0016281">
    <property type="term" value="C:eukaryotic translation initiation factor 4F complex"/>
    <property type="evidence" value="ECO:0007669"/>
    <property type="project" value="TreeGrafter"/>
</dbReference>
<dbReference type="GO" id="GO:0003743">
    <property type="term" value="F:translation initiation factor activity"/>
    <property type="evidence" value="ECO:0007669"/>
    <property type="project" value="UniProtKB-KW"/>
</dbReference>
<feature type="compositionally biased region" description="Gly residues" evidence="9">
    <location>
        <begin position="31"/>
        <end position="42"/>
    </location>
</feature>
<feature type="compositionally biased region" description="Acidic residues" evidence="9">
    <location>
        <begin position="1400"/>
        <end position="1411"/>
    </location>
</feature>
<feature type="region of interest" description="Disordered" evidence="9">
    <location>
        <begin position="387"/>
        <end position="429"/>
    </location>
</feature>
<comment type="function">
    <text evidence="5">Component of the protein complex eIF4F, which is involved in the recognition of the mRNA cap, ATP-dependent unwinding of 5'-terminal secondary structure and recruitment of mRNA to the ribosome.</text>
</comment>
<feature type="compositionally biased region" description="Polar residues" evidence="9">
    <location>
        <begin position="1700"/>
        <end position="1713"/>
    </location>
</feature>
<dbReference type="SMART" id="SM00544">
    <property type="entry name" value="MA3"/>
    <property type="match status" value="1"/>
</dbReference>
<evidence type="ECO:0000259" key="10">
    <source>
        <dbReference type="PROSITE" id="PS51366"/>
    </source>
</evidence>
<dbReference type="InterPro" id="IPR003891">
    <property type="entry name" value="Initiation_fac_eIF4g_MI"/>
</dbReference>
<feature type="region of interest" description="Disordered" evidence="9">
    <location>
        <begin position="561"/>
        <end position="709"/>
    </location>
</feature>
<dbReference type="Proteomes" id="UP000504607">
    <property type="component" value="Chromosome 12"/>
</dbReference>
<dbReference type="PANTHER" id="PTHR23253:SF9">
    <property type="entry name" value="EUKARYOTIC TRANSLATION INITIATION FACTOR 4 GAMMA 2"/>
    <property type="match status" value="1"/>
</dbReference>
<gene>
    <name evidence="12 13" type="primary">LOC105054642</name>
</gene>
<feature type="compositionally biased region" description="Polar residues" evidence="9">
    <location>
        <begin position="1739"/>
        <end position="1748"/>
    </location>
</feature>
<dbReference type="OrthoDB" id="514777at2759"/>
<dbReference type="Pfam" id="PF02847">
    <property type="entry name" value="MA3"/>
    <property type="match status" value="1"/>
</dbReference>
<feature type="region of interest" description="Disordered" evidence="9">
    <location>
        <begin position="1733"/>
        <end position="1756"/>
    </location>
</feature>
<feature type="compositionally biased region" description="Polar residues" evidence="9">
    <location>
        <begin position="861"/>
        <end position="877"/>
    </location>
</feature>
<dbReference type="SUPFAM" id="SSF48371">
    <property type="entry name" value="ARM repeat"/>
    <property type="match status" value="2"/>
</dbReference>
<feature type="region of interest" description="Disordered" evidence="9">
    <location>
        <begin position="1388"/>
        <end position="1414"/>
    </location>
</feature>
<evidence type="ECO:0000256" key="5">
    <source>
        <dbReference type="ARBA" id="ARBA00053217"/>
    </source>
</evidence>
<feature type="compositionally biased region" description="Basic and acidic residues" evidence="9">
    <location>
        <begin position="387"/>
        <end position="400"/>
    </location>
</feature>
<name>A0A6J0PPU6_ELAGV</name>
<feature type="compositionally biased region" description="Low complexity" evidence="9">
    <location>
        <begin position="48"/>
        <end position="65"/>
    </location>
</feature>
<feature type="region of interest" description="Disordered" evidence="9">
    <location>
        <begin position="837"/>
        <end position="882"/>
    </location>
</feature>
<feature type="region of interest" description="Disordered" evidence="9">
    <location>
        <begin position="1694"/>
        <end position="1718"/>
    </location>
</feature>
<proteinExistence type="inferred from homology"/>
<evidence type="ECO:0000256" key="6">
    <source>
        <dbReference type="ARBA" id="ARBA00065571"/>
    </source>
</evidence>
<dbReference type="InterPro" id="IPR016024">
    <property type="entry name" value="ARM-type_fold"/>
</dbReference>
<feature type="region of interest" description="Disordered" evidence="9">
    <location>
        <begin position="1071"/>
        <end position="1102"/>
    </location>
</feature>
<dbReference type="GO" id="GO:0003729">
    <property type="term" value="F:mRNA binding"/>
    <property type="evidence" value="ECO:0007669"/>
    <property type="project" value="TreeGrafter"/>
</dbReference>
<dbReference type="InterPro" id="IPR003890">
    <property type="entry name" value="MIF4G-like_typ-3"/>
</dbReference>
<dbReference type="RefSeq" id="XP_029123293.1">
    <property type="nucleotide sequence ID" value="XM_029267460.1"/>
</dbReference>
<feature type="domain" description="MI" evidence="10">
    <location>
        <begin position="1758"/>
        <end position="1882"/>
    </location>
</feature>
<feature type="compositionally biased region" description="Polar residues" evidence="9">
    <location>
        <begin position="644"/>
        <end position="664"/>
    </location>
</feature>
<dbReference type="FunFam" id="1.25.40.180:FF:000024">
    <property type="entry name" value="Eukaryotic translation initiation factor 4G"/>
    <property type="match status" value="1"/>
</dbReference>
<evidence type="ECO:0000256" key="1">
    <source>
        <dbReference type="ARBA" id="ARBA00005775"/>
    </source>
</evidence>
<evidence type="ECO:0000256" key="3">
    <source>
        <dbReference type="ARBA" id="ARBA00022845"/>
    </source>
</evidence>
<organism evidence="11 12">
    <name type="scientific">Elaeis guineensis var. tenera</name>
    <name type="common">Oil palm</name>
    <dbReference type="NCBI Taxonomy" id="51953"/>
    <lineage>
        <taxon>Eukaryota</taxon>
        <taxon>Viridiplantae</taxon>
        <taxon>Streptophyta</taxon>
        <taxon>Embryophyta</taxon>
        <taxon>Tracheophyta</taxon>
        <taxon>Spermatophyta</taxon>
        <taxon>Magnoliopsida</taxon>
        <taxon>Liliopsida</taxon>
        <taxon>Arecaceae</taxon>
        <taxon>Arecoideae</taxon>
        <taxon>Cocoseae</taxon>
        <taxon>Elaeidinae</taxon>
        <taxon>Elaeis</taxon>
    </lineage>
</organism>
<feature type="compositionally biased region" description="Low complexity" evidence="9">
    <location>
        <begin position="86"/>
        <end position="104"/>
    </location>
</feature>
<dbReference type="GeneID" id="105054642"/>
<dbReference type="RefSeq" id="XP_019709626.1">
    <property type="nucleotide sequence ID" value="XM_019854067.2"/>
</dbReference>
<feature type="compositionally biased region" description="Polar residues" evidence="9">
    <location>
        <begin position="692"/>
        <end position="709"/>
    </location>
</feature>
<evidence type="ECO:0000256" key="2">
    <source>
        <dbReference type="ARBA" id="ARBA00022540"/>
    </source>
</evidence>
<feature type="region of interest" description="Disordered" evidence="9">
    <location>
        <begin position="1221"/>
        <end position="1255"/>
    </location>
</feature>
<feature type="compositionally biased region" description="Low complexity" evidence="9">
    <location>
        <begin position="13"/>
        <end position="30"/>
    </location>
</feature>
<feature type="region of interest" description="Disordered" evidence="9">
    <location>
        <begin position="905"/>
        <end position="944"/>
    </location>
</feature>
<keyword evidence="11" id="KW-1185">Reference proteome</keyword>
<feature type="region of interest" description="Disordered" evidence="9">
    <location>
        <begin position="1651"/>
        <end position="1680"/>
    </location>
</feature>
<dbReference type="PROSITE" id="PS51366">
    <property type="entry name" value="MI"/>
    <property type="match status" value="1"/>
</dbReference>
<feature type="region of interest" description="Disordered" evidence="9">
    <location>
        <begin position="794"/>
        <end position="821"/>
    </location>
</feature>
<feature type="compositionally biased region" description="Polar residues" evidence="9">
    <location>
        <begin position="224"/>
        <end position="234"/>
    </location>
</feature>
<feature type="region of interest" description="Disordered" evidence="9">
    <location>
        <begin position="1"/>
        <end position="254"/>
    </location>
</feature>
<evidence type="ECO:0000256" key="8">
    <source>
        <dbReference type="ARBA" id="ARBA00079578"/>
    </source>
</evidence>
<keyword evidence="3" id="KW-0810">Translation regulation</keyword>
<feature type="region of interest" description="Disordered" evidence="9">
    <location>
        <begin position="1523"/>
        <end position="1592"/>
    </location>
</feature>
<accession>A0A6J0PPU6</accession>
<evidence type="ECO:0000313" key="12">
    <source>
        <dbReference type="RefSeq" id="XP_019709626.1"/>
    </source>
</evidence>
<feature type="region of interest" description="Disordered" evidence="9">
    <location>
        <begin position="960"/>
        <end position="1008"/>
    </location>
</feature>
<dbReference type="RefSeq" id="XP_073102797.1">
    <property type="nucleotide sequence ID" value="XM_073246696.1"/>
</dbReference>
<keyword evidence="2 12" id="KW-0396">Initiation factor</keyword>
<evidence type="ECO:0000256" key="4">
    <source>
        <dbReference type="ARBA" id="ARBA00022917"/>
    </source>
</evidence>
<evidence type="ECO:0000256" key="9">
    <source>
        <dbReference type="SAM" id="MobiDB-lite"/>
    </source>
</evidence>
<comment type="subunit">
    <text evidence="6">EIF4F is a multi-subunit complex, the composition of which varies with external and internal environmental conditions. It is composed of at least EIF4A, EIF4E and EIF4G. In higher plants two isoforms of EIF4F have been identified, named isoform EIF4F and isoform EIF(iso)4F. Isoform EIF4F has subunits p220 and p26, whereas isoform EIF(iso)4F has subunits p82 and p28.</text>
</comment>
<dbReference type="Pfam" id="PF02854">
    <property type="entry name" value="MIF4G"/>
    <property type="match status" value="1"/>
</dbReference>
<reference evidence="12 13" key="1">
    <citation type="submission" date="2025-04" db="UniProtKB">
        <authorList>
            <consortium name="RefSeq"/>
        </authorList>
    </citation>
    <scope>IDENTIFICATION</scope>
</reference>
<protein>
    <recommendedName>
        <fullName evidence="7">Eukaryotic translation initiation factor 4G</fullName>
    </recommendedName>
    <alternativeName>
        <fullName evidence="8">Eukaryotic initiation factor 4F subunit p220</fullName>
    </alternativeName>
</protein>
<dbReference type="GO" id="GO:0006417">
    <property type="term" value="P:regulation of translation"/>
    <property type="evidence" value="ECO:0007669"/>
    <property type="project" value="UniProtKB-KW"/>
</dbReference>
<comment type="similarity">
    <text evidence="1">Belongs to the eukaryotic initiation factor 4G family.</text>
</comment>
<evidence type="ECO:0000313" key="11">
    <source>
        <dbReference type="Proteomes" id="UP000504607"/>
    </source>
</evidence>
<keyword evidence="4" id="KW-0648">Protein biosynthesis</keyword>
<feature type="compositionally biased region" description="Basic and acidic residues" evidence="9">
    <location>
        <begin position="1388"/>
        <end position="1399"/>
    </location>
</feature>
<feature type="compositionally biased region" description="Polar residues" evidence="9">
    <location>
        <begin position="577"/>
        <end position="589"/>
    </location>
</feature>
<feature type="compositionally biased region" description="Polar residues" evidence="9">
    <location>
        <begin position="414"/>
        <end position="427"/>
    </location>
</feature>
<dbReference type="PANTHER" id="PTHR23253">
    <property type="entry name" value="EUKARYOTIC TRANSLATION INITIATION FACTOR 4 GAMMA"/>
    <property type="match status" value="1"/>
</dbReference>
<sequence length="1946" mass="209547">MSFNQSRVDRSDGQQLRKSGRSGSSGQHRGYSGGGAKGGGGSAPPPQLSSSSSFPHASSSHPPLSTNRSFKKSGNGQGGPSRGNTSSSGPSFAAAAAAPVAPRPVQNGSTDAPAPSTAKPVDAPIPRSSRAHPSAPIPRSAAGASDSAAPVTPAKGDGPFILQFGSISPGLMDGMQIPARTTSAPPNLDEQKQDQARHGSFGMMPKVPVPSRSQHPQLPKKDTSGLNQSNTGESQPPPHVKQDGHTQISAPPAVPLPKSSVLPIAGLPVPVAFQHPQVPLQFGGPSPQMQSQGAAASSLQMPMTLPVGSIPQVPQQMFLHGLQSHPLQPQAIMHQAQGLGFAPPMGHPLPPQIGSMGMGIATPQFSQHQPGKFGAPRKTTVKITHPETHEELRLDKRTDSYADGGSAGQRPLPNVTSQSQPVASLSPSHYYPPLQPNAYNSSQMFFPSSTSLPLTSTQLPSGSQVPRYSYSVGQSGQGVPFMNPSVLKPMAGSNSGLSLHSLSEPLKVEAVPVSDPTSSVQGTVKPVIGLHGNKVGTTLLTVSMPISNAEAPRILKLPAEATSSHPQNDIKIRPECSVQQPKSSSQPLETTEAAASTVIVAPHGDSGSVETGTDGRRTEPIRRSDSLMDHLKKPSKKDPRHLQHWQQADTSDSAGSVNLSSFSQGDPGDVATRQMSRNSEKVKESSGAGMPNITSGLSSPGLEQSSSTEVRISKAIGSQFAPTESGSGEIIWGQEILQDVSGRADSITLVKKKGSSETSTSTGLEMDETALENLYPTFSQENSILLDVEPGQETVAKKKNGETEVFGDSSREAGNSEEYPVPAITECVEGGKPVELVEQDGAGGENSESSTVCESHDAERQQSGSHNEAVEQSSVVGKTSEEIDISARTTSDFTEADVVPSCHLSSVNVEEEKPSSPDAITNTSKALHSHDAGLSEPDASQPEVAAISASVTSKVTEKLEGKATELSSEDLVSALSSGPKDKPSLEPPRARPASGKRRKKREILSKAEAAGTSDLYTAYKCPEEKHENTNSSESVDSSVVVDGKHVSADTDNDIVAVEGDEQSKVEVDDWEDAADISTPKLRISEDGQQASQAKNDNRNETMRRKYSRDFLLTFSEQCADLPVGFEIRSDIADALMSVSVGASRIVDREPYPSPGRITDRSPGASRVDRRLVGIVDDDKWTKASSSFASVRDLRPEMAHGSSIMNFRLGQGVNQGVLRHPRGQSSSQFAGGIPSGPVQSLATQGGIPRNGADADRWQRSGTQRGLIPSPQTPAQVMHKAQNRYLVGKVNDDEEAKQRQLKGILNKLTPQNFEKLFQQVKEVNIDNAGTLTGVIAQIFDKALMEPTFCEMYADFCHHLARELPDFTEGNEKITFKRLLLNKCQEEFERGEREQAEASKAEEEGETEQSEEEKEEKRIKARRRMLGNIRLIGELYKKRMLTERIMHECIQKLLGQYQNPDEEDIEALCKLMSTIGEMIDHPKAKEHMDAYFDMMAKLSINQKLSSRVRFMLKDAIDLRKNKWQQRRKIEGPKKIEEVHRDAAQERQAQASRSARGSGISISRRGPPVDYGQRGSTILPSPSSQIGSVRNLPPQVRGYGAQDVRLEDRHPFESRTLSVPLPQRLTDDDSITLGPQGGLARGMSVRAQSLMPGATMADISPNVGDNRRMPSGPNGYSPSPDRTPYSLKEEMVPKYMPDRLSGATHDQLNPQDRNTYLGSGDKLADHSFERSAATTIPAGHAQGSLSGSTGASSEAKPLSEEALQEKSLSAIREFYSARDEKEVSLCIKELNCPNFYPDMISLWVTDSFERKDMERDLLARLLVNLCKSRDSLFSEVQLIQGFESVLTLLEDAVNDAPRAAEFLGRMFAIVILENVVPLRDAGKLIYEGGEEPGRLLEIGLAAEVLGSILEVIKIDKGDTFLNELCLSSNLCLENFRPPHPIKAKKLDAFL</sequence>
<feature type="compositionally biased region" description="Basic and acidic residues" evidence="9">
    <location>
        <begin position="1524"/>
        <end position="1541"/>
    </location>
</feature>